<evidence type="ECO:0000313" key="3">
    <source>
        <dbReference type="Proteomes" id="UP000195437"/>
    </source>
</evidence>
<accession>A0A1Y0INL5</accession>
<keyword evidence="3" id="KW-1185">Reference proteome</keyword>
<dbReference type="KEGG" id="tum:CBW65_14885"/>
<evidence type="ECO:0000256" key="1">
    <source>
        <dbReference type="SAM" id="Phobius"/>
    </source>
</evidence>
<dbReference type="OrthoDB" id="2381462at2"/>
<protein>
    <submittedName>
        <fullName evidence="2">Uncharacterized protein</fullName>
    </submittedName>
</protein>
<name>A0A1Y0INL5_9BACL</name>
<dbReference type="Proteomes" id="UP000195437">
    <property type="component" value="Chromosome"/>
</dbReference>
<feature type="transmembrane region" description="Helical" evidence="1">
    <location>
        <begin position="133"/>
        <end position="152"/>
    </location>
</feature>
<sequence>MKFGGNDVFILVSAAVLLIVFVRLPRRFPRQVTVLIWLFNIWLVQSIDYVMGIQPLNLYDFMDVPKWEPTYAVAHFTIYPIFGYLFLYYLQSIPKTKRIRVGYILLATAGATLYEYLCMLAGVIKYIRWELLYSAAFYVGIFLIEIVVYRYFRTLLRRS</sequence>
<keyword evidence="1" id="KW-0812">Transmembrane</keyword>
<feature type="transmembrane region" description="Helical" evidence="1">
    <location>
        <begin position="102"/>
        <end position="127"/>
    </location>
</feature>
<feature type="transmembrane region" description="Helical" evidence="1">
    <location>
        <begin position="6"/>
        <end position="25"/>
    </location>
</feature>
<evidence type="ECO:0000313" key="2">
    <source>
        <dbReference type="EMBL" id="ARU62141.1"/>
    </source>
</evidence>
<proteinExistence type="predicted"/>
<keyword evidence="1" id="KW-1133">Transmembrane helix</keyword>
<gene>
    <name evidence="2" type="ORF">CBW65_14885</name>
</gene>
<organism evidence="2 3">
    <name type="scientific">Tumebacillus avium</name>
    <dbReference type="NCBI Taxonomy" id="1903704"/>
    <lineage>
        <taxon>Bacteria</taxon>
        <taxon>Bacillati</taxon>
        <taxon>Bacillota</taxon>
        <taxon>Bacilli</taxon>
        <taxon>Bacillales</taxon>
        <taxon>Alicyclobacillaceae</taxon>
        <taxon>Tumebacillus</taxon>
    </lineage>
</organism>
<dbReference type="RefSeq" id="WP_087457503.1">
    <property type="nucleotide sequence ID" value="NZ_CP021434.1"/>
</dbReference>
<feature type="transmembrane region" description="Helical" evidence="1">
    <location>
        <begin position="32"/>
        <end position="51"/>
    </location>
</feature>
<dbReference type="EMBL" id="CP021434">
    <property type="protein sequence ID" value="ARU62141.1"/>
    <property type="molecule type" value="Genomic_DNA"/>
</dbReference>
<reference evidence="3" key="1">
    <citation type="submission" date="2017-05" db="EMBL/GenBank/DDBJ databases">
        <authorList>
            <person name="Sung H."/>
        </authorList>
    </citation>
    <scope>NUCLEOTIDE SEQUENCE [LARGE SCALE GENOMIC DNA]</scope>
    <source>
        <strain evidence="3">AR23208</strain>
    </source>
</reference>
<feature type="transmembrane region" description="Helical" evidence="1">
    <location>
        <begin position="71"/>
        <end position="90"/>
    </location>
</feature>
<dbReference type="AlphaFoldDB" id="A0A1Y0INL5"/>
<keyword evidence="1" id="KW-0472">Membrane</keyword>